<organism evidence="2 3">
    <name type="scientific">Aureobasidium melanogenum</name>
    <name type="common">Aureobasidium pullulans var. melanogenum</name>
    <dbReference type="NCBI Taxonomy" id="46634"/>
    <lineage>
        <taxon>Eukaryota</taxon>
        <taxon>Fungi</taxon>
        <taxon>Dikarya</taxon>
        <taxon>Ascomycota</taxon>
        <taxon>Pezizomycotina</taxon>
        <taxon>Dothideomycetes</taxon>
        <taxon>Dothideomycetidae</taxon>
        <taxon>Dothideales</taxon>
        <taxon>Saccotheciaceae</taxon>
        <taxon>Aureobasidium</taxon>
    </lineage>
</organism>
<dbReference type="PANTHER" id="PTHR14237:SF80">
    <property type="entry name" value="MOLYBDENUM COFACTOR SULFURASE"/>
    <property type="match status" value="1"/>
</dbReference>
<reference evidence="2" key="1">
    <citation type="journal article" date="2021" name="J Fungi (Basel)">
        <title>Virulence traits and population genomics of the black yeast Aureobasidium melanogenum.</title>
        <authorList>
            <person name="Cernosa A."/>
            <person name="Sun X."/>
            <person name="Gostincar C."/>
            <person name="Fang C."/>
            <person name="Gunde-Cimerman N."/>
            <person name="Song Z."/>
        </authorList>
    </citation>
    <scope>NUCLEOTIDE SEQUENCE</scope>
    <source>
        <strain evidence="2">EXF-8016</strain>
    </source>
</reference>
<dbReference type="Gene3D" id="3.90.1150.10">
    <property type="entry name" value="Aspartate Aminotransferase, domain 1"/>
    <property type="match status" value="1"/>
</dbReference>
<feature type="non-terminal residue" evidence="2">
    <location>
        <position position="479"/>
    </location>
</feature>
<accession>A0A9P8G6C6</accession>
<gene>
    <name evidence="2" type="ORF">KCV03_g10244</name>
</gene>
<evidence type="ECO:0000313" key="2">
    <source>
        <dbReference type="EMBL" id="KAH0209842.1"/>
    </source>
</evidence>
<dbReference type="InterPro" id="IPR015422">
    <property type="entry name" value="PyrdxlP-dep_Trfase_small"/>
</dbReference>
<name>A0A9P8G6C6_AURME</name>
<feature type="domain" description="Aminotransferase class V" evidence="1">
    <location>
        <begin position="16"/>
        <end position="389"/>
    </location>
</feature>
<protein>
    <submittedName>
        <fullName evidence="2">PLP-dependent transferase</fullName>
    </submittedName>
</protein>
<dbReference type="AlphaFoldDB" id="A0A9P8G6C6"/>
<dbReference type="GO" id="GO:0008265">
    <property type="term" value="F:molybdenum cofactor sulfurtransferase activity"/>
    <property type="evidence" value="ECO:0007669"/>
    <property type="project" value="TreeGrafter"/>
</dbReference>
<dbReference type="Proteomes" id="UP000767238">
    <property type="component" value="Unassembled WGS sequence"/>
</dbReference>
<dbReference type="InterPro" id="IPR015421">
    <property type="entry name" value="PyrdxlP-dep_Trfase_major"/>
</dbReference>
<dbReference type="SUPFAM" id="SSF53383">
    <property type="entry name" value="PLP-dependent transferases"/>
    <property type="match status" value="1"/>
</dbReference>
<evidence type="ECO:0000313" key="3">
    <source>
        <dbReference type="Proteomes" id="UP000767238"/>
    </source>
</evidence>
<dbReference type="EMBL" id="JAHFYH010000207">
    <property type="protein sequence ID" value="KAH0209842.1"/>
    <property type="molecule type" value="Genomic_DNA"/>
</dbReference>
<proteinExistence type="predicted"/>
<dbReference type="PANTHER" id="PTHR14237">
    <property type="entry name" value="MOLYBDOPTERIN COFACTOR SULFURASE MOSC"/>
    <property type="match status" value="1"/>
</dbReference>
<sequence>MHQDRKGDYPQFENVIYLDSAGTPPYSQELIERVHEDLRHRRYANPHSNSGPAQAIANDVQSVRKQVLKFFGASTEDWDVVFVANATAAIKLTADCFRDYAEANGKEFWYGYHRDSHTSLVGARELAKAHRCFIQDGDIDEWILEPTRAGHQSKRVNLLAYPGQSNMTGRRLPNHWPGLIRGNTDNESETYTLLDAAALASTSPLDLSKTSTSPDLVTVSFYKIFGYPQLGALIVQRQSAKLRKLLLSRRYFGGGTVDMVTTIGGSWHVKKNGSLHEALEDGTPLTNSIVATKIAIECHHDKYGEKPMVEVAKYTTCLARGLVEALSALRHANGKLIIRLYSDFSTGQAQGPVIAFNVLRADGSLFPYNEVERLANERNICLRTGSLCNPGGFAGELGWTPEELQQAYAAGHRCSKPESVVFGKATGVIRVSLGMHNTAWDVRRFILFIRDTLIPRLLHEIPQRVRKQKLWYESLISVS</sequence>
<keyword evidence="2" id="KW-0808">Transferase</keyword>
<dbReference type="GO" id="GO:0043545">
    <property type="term" value="P:molybdopterin cofactor metabolic process"/>
    <property type="evidence" value="ECO:0007669"/>
    <property type="project" value="TreeGrafter"/>
</dbReference>
<dbReference type="Pfam" id="PF00266">
    <property type="entry name" value="Aminotran_5"/>
    <property type="match status" value="1"/>
</dbReference>
<dbReference type="InterPro" id="IPR000192">
    <property type="entry name" value="Aminotrans_V_dom"/>
</dbReference>
<reference evidence="2" key="2">
    <citation type="submission" date="2021-08" db="EMBL/GenBank/DDBJ databases">
        <authorList>
            <person name="Gostincar C."/>
            <person name="Sun X."/>
            <person name="Song Z."/>
            <person name="Gunde-Cimerman N."/>
        </authorList>
    </citation>
    <scope>NUCLEOTIDE SEQUENCE</scope>
    <source>
        <strain evidence="2">EXF-8016</strain>
    </source>
</reference>
<evidence type="ECO:0000259" key="1">
    <source>
        <dbReference type="Pfam" id="PF00266"/>
    </source>
</evidence>
<dbReference type="Gene3D" id="3.40.640.10">
    <property type="entry name" value="Type I PLP-dependent aspartate aminotransferase-like (Major domain)"/>
    <property type="match status" value="1"/>
</dbReference>
<dbReference type="InterPro" id="IPR015424">
    <property type="entry name" value="PyrdxlP-dep_Trfase"/>
</dbReference>
<comment type="caution">
    <text evidence="2">The sequence shown here is derived from an EMBL/GenBank/DDBJ whole genome shotgun (WGS) entry which is preliminary data.</text>
</comment>